<feature type="transmembrane region" description="Helical" evidence="2">
    <location>
        <begin position="143"/>
        <end position="168"/>
    </location>
</feature>
<feature type="domain" description="DUF4367" evidence="3">
    <location>
        <begin position="226"/>
        <end position="337"/>
    </location>
</feature>
<evidence type="ECO:0000313" key="4">
    <source>
        <dbReference type="EMBL" id="TDF99199.1"/>
    </source>
</evidence>
<keyword evidence="2" id="KW-0812">Transmembrane</keyword>
<dbReference type="Proteomes" id="UP000295636">
    <property type="component" value="Unassembled WGS sequence"/>
</dbReference>
<evidence type="ECO:0000259" key="3">
    <source>
        <dbReference type="Pfam" id="PF14285"/>
    </source>
</evidence>
<accession>A0A4R5KTH6</accession>
<evidence type="ECO:0000256" key="1">
    <source>
        <dbReference type="SAM" id="MobiDB-lite"/>
    </source>
</evidence>
<feature type="region of interest" description="Disordered" evidence="1">
    <location>
        <begin position="172"/>
        <end position="203"/>
    </location>
</feature>
<organism evidence="4 5">
    <name type="scientific">Paenibacillus piri</name>
    <dbReference type="NCBI Taxonomy" id="2547395"/>
    <lineage>
        <taxon>Bacteria</taxon>
        <taxon>Bacillati</taxon>
        <taxon>Bacillota</taxon>
        <taxon>Bacilli</taxon>
        <taxon>Bacillales</taxon>
        <taxon>Paenibacillaceae</taxon>
        <taxon>Paenibacillus</taxon>
    </lineage>
</organism>
<dbReference type="EMBL" id="SMRT01000002">
    <property type="protein sequence ID" value="TDF99199.1"/>
    <property type="molecule type" value="Genomic_DNA"/>
</dbReference>
<protein>
    <submittedName>
        <fullName evidence="4">DUF4367 domain-containing protein</fullName>
    </submittedName>
</protein>
<comment type="caution">
    <text evidence="4">The sequence shown here is derived from an EMBL/GenBank/DDBJ whole genome shotgun (WGS) entry which is preliminary data.</text>
</comment>
<dbReference type="InterPro" id="IPR025377">
    <property type="entry name" value="DUF4367"/>
</dbReference>
<keyword evidence="2" id="KW-0472">Membrane</keyword>
<name>A0A4R5KTH6_9BACL</name>
<dbReference type="AlphaFoldDB" id="A0A4R5KTH6"/>
<proteinExistence type="predicted"/>
<dbReference type="Pfam" id="PF14285">
    <property type="entry name" value="DUF4367"/>
    <property type="match status" value="1"/>
</dbReference>
<reference evidence="4 5" key="1">
    <citation type="submission" date="2019-03" db="EMBL/GenBank/DDBJ databases">
        <title>This is whole genome sequence of Paenibacillus sp MS74 strain.</title>
        <authorList>
            <person name="Trinh H.N."/>
        </authorList>
    </citation>
    <scope>NUCLEOTIDE SEQUENCE [LARGE SCALE GENOMIC DNA]</scope>
    <source>
        <strain evidence="4 5">MS74</strain>
    </source>
</reference>
<keyword evidence="2" id="KW-1133">Transmembrane helix</keyword>
<gene>
    <name evidence="4" type="ORF">E1757_04870</name>
</gene>
<keyword evidence="5" id="KW-1185">Reference proteome</keyword>
<evidence type="ECO:0000256" key="2">
    <source>
        <dbReference type="SAM" id="Phobius"/>
    </source>
</evidence>
<sequence length="339" mass="37584">MRGGTMEHNWLLLFRGNIYTLTEQVQRTLFEQYCLQAVPWEELDGLSDESAQRLAGDVFIWAANHSRCFRGLNEGNCASRLREQVRLQAVRLLRQAGQAIGLDRGRTGSDERRAARSHKRDTILSGAWPAVSRRIRRRNRLRLLASKLGAVGFMAAALLIGGLMFGLVTSGDRGPGQQAEASSNRPPDDRPVPAGSDGSTVQSDPLIELKVSGQEAKKYAGFAMGVPTALPSGYTFDEGMVWLREGESKTDHAMLVYTNESGYLLRVSYQKLHKNSALTVGSFMPETRTDVVVRGTKAVFSTTENQFVRLEWMEGNVFVSISGRELDESELIRMAEGLK</sequence>
<dbReference type="OrthoDB" id="2596431at2"/>
<evidence type="ECO:0000313" key="5">
    <source>
        <dbReference type="Proteomes" id="UP000295636"/>
    </source>
</evidence>